<evidence type="ECO:0000259" key="3">
    <source>
        <dbReference type="PROSITE" id="PS51029"/>
    </source>
</evidence>
<accession>A0A8R2B1L4</accession>
<protein>
    <submittedName>
        <fullName evidence="5">Uncharacterized protein</fullName>
    </submittedName>
</protein>
<dbReference type="GO" id="GO:0005634">
    <property type="term" value="C:nucleus"/>
    <property type="evidence" value="ECO:0007669"/>
    <property type="project" value="UniProtKB-SubCell"/>
</dbReference>
<dbReference type="Pfam" id="PF03221">
    <property type="entry name" value="HTH_Tnp_Tc5"/>
    <property type="match status" value="1"/>
</dbReference>
<evidence type="ECO:0000313" key="6">
    <source>
        <dbReference type="Proteomes" id="UP000007819"/>
    </source>
</evidence>
<dbReference type="InterPro" id="IPR050863">
    <property type="entry name" value="CenT-Element_Derived"/>
</dbReference>
<keyword evidence="6" id="KW-1185">Reference proteome</keyword>
<dbReference type="PANTHER" id="PTHR19303">
    <property type="entry name" value="TRANSPOSON"/>
    <property type="match status" value="1"/>
</dbReference>
<sequence>MAPIDSTKKVIEDFIEIYKTHPCLWQVKNKEYRDRDKKEAAYKLLVEKFREIEPDANKSEVARKISNLRSNVRKEKKKYEQSVKSGASADETNGGWSICKLPDKFGIGKTQVAEVLKNKEDILRRYNKNSTNEKSRKFQRNGPGELIDKIVLEWFNRVRNKNVPVSGPIIQAKALEVAREIERDDFKASNGWLESFKVRHNIVFKSICGESASTNLTIVNEWKSKISEIVTGYEPQNIFNANDTGLFYRALPDTFSYKGESRSGGKIAKERLTVLLCVSMSGEKLKPLVIGKSVKPRCFKGIDVSKLAVEWKANSKAWMTTHIMTDWLQRLDQQIKTQNRKILLFLDNATSHAHLSLDNVTLIFFPPNITSTSQPLDQGIIKNVKVFYRKFAL</sequence>
<dbReference type="InterPro" id="IPR009057">
    <property type="entry name" value="Homeodomain-like_sf"/>
</dbReference>
<dbReference type="Proteomes" id="UP000007819">
    <property type="component" value="Chromosome X"/>
</dbReference>
<dbReference type="PANTHER" id="PTHR19303:SF73">
    <property type="entry name" value="PROTEIN PDC2"/>
    <property type="match status" value="1"/>
</dbReference>
<feature type="domain" description="HTH CENPB-type" evidence="4">
    <location>
        <begin position="135"/>
        <end position="206"/>
    </location>
</feature>
<reference evidence="6" key="1">
    <citation type="submission" date="2010-06" db="EMBL/GenBank/DDBJ databases">
        <authorList>
            <person name="Jiang H."/>
            <person name="Abraham K."/>
            <person name="Ali S."/>
            <person name="Alsbrooks S.L."/>
            <person name="Anim B.N."/>
            <person name="Anosike U.S."/>
            <person name="Attaway T."/>
            <person name="Bandaranaike D.P."/>
            <person name="Battles P.K."/>
            <person name="Bell S.N."/>
            <person name="Bell A.V."/>
            <person name="Beltran B."/>
            <person name="Bickham C."/>
            <person name="Bustamante Y."/>
            <person name="Caleb T."/>
            <person name="Canada A."/>
            <person name="Cardenas V."/>
            <person name="Carter K."/>
            <person name="Chacko J."/>
            <person name="Chandrabose M.N."/>
            <person name="Chavez D."/>
            <person name="Chavez A."/>
            <person name="Chen L."/>
            <person name="Chu H.-S."/>
            <person name="Claassen K.J."/>
            <person name="Cockrell R."/>
            <person name="Collins M."/>
            <person name="Cooper J.A."/>
            <person name="Cree A."/>
            <person name="Curry S.M."/>
            <person name="Da Y."/>
            <person name="Dao M.D."/>
            <person name="Das B."/>
            <person name="Davila M.-L."/>
            <person name="Davy-Carroll L."/>
            <person name="Denson S."/>
            <person name="Dinh H."/>
            <person name="Ebong V.E."/>
            <person name="Edwards J.R."/>
            <person name="Egan A."/>
            <person name="El-Daye J."/>
            <person name="Escobedo L."/>
            <person name="Fernandez S."/>
            <person name="Fernando P.R."/>
            <person name="Flagg N."/>
            <person name="Forbes L.D."/>
            <person name="Fowler R.G."/>
            <person name="Fu Q."/>
            <person name="Gabisi R.A."/>
            <person name="Ganer J."/>
            <person name="Garbino Pronczuk A."/>
            <person name="Garcia R.M."/>
            <person name="Garner T."/>
            <person name="Garrett T.E."/>
            <person name="Gonzalez D.A."/>
            <person name="Hamid H."/>
            <person name="Hawkins E.S."/>
            <person name="Hirani K."/>
            <person name="Hogues M.E."/>
            <person name="Hollins B."/>
            <person name="Hsiao C.-H."/>
            <person name="Jabil R."/>
            <person name="James M.L."/>
            <person name="Jhangiani S.N."/>
            <person name="Johnson B."/>
            <person name="Johnson Q."/>
            <person name="Joshi V."/>
            <person name="Kalu J.B."/>
            <person name="Kam C."/>
            <person name="Kashfia A."/>
            <person name="Keebler J."/>
            <person name="Kisamo H."/>
            <person name="Kovar C.L."/>
            <person name="Lago L.A."/>
            <person name="Lai C.-Y."/>
            <person name="Laidlaw J."/>
            <person name="Lara F."/>
            <person name="Le T.-K."/>
            <person name="Lee S.L."/>
            <person name="Legall F.H."/>
            <person name="Lemon S.J."/>
            <person name="Lewis L.R."/>
            <person name="Li B."/>
            <person name="Liu Y."/>
            <person name="Liu Y.-S."/>
            <person name="Lopez J."/>
            <person name="Lozado R.J."/>
            <person name="Lu J."/>
            <person name="Madu R.C."/>
            <person name="Maheshwari M."/>
            <person name="Maheshwari R."/>
            <person name="Malloy K."/>
            <person name="Martinez E."/>
            <person name="Mathew T."/>
            <person name="Mercado I.C."/>
            <person name="Mercado C."/>
            <person name="Meyer B."/>
            <person name="Montgomery K."/>
            <person name="Morgan M.B."/>
            <person name="Munidasa M."/>
            <person name="Nazareth L.V."/>
            <person name="Nelson J."/>
            <person name="Ng B.M."/>
            <person name="Nguyen N.B."/>
            <person name="Nguyen P.Q."/>
            <person name="Nguyen T."/>
            <person name="Obregon M."/>
            <person name="Okwuonu G.O."/>
            <person name="Onwere C.G."/>
            <person name="Orozco G."/>
            <person name="Parra A."/>
            <person name="Patel S."/>
            <person name="Patil S."/>
            <person name="Perez A."/>
            <person name="Perez Y."/>
            <person name="Pham C."/>
            <person name="Primus E.L."/>
            <person name="Pu L.-L."/>
            <person name="Puazo M."/>
            <person name="Qin X."/>
            <person name="Quiroz J.B."/>
            <person name="Reese J."/>
            <person name="Richards S."/>
            <person name="Rives C.M."/>
            <person name="Robberts R."/>
            <person name="Ruiz S.J."/>
            <person name="Ruiz M.J."/>
            <person name="Santibanez J."/>
            <person name="Schneider B.W."/>
            <person name="Sisson I."/>
            <person name="Smith M."/>
            <person name="Sodergren E."/>
            <person name="Song X.-Z."/>
            <person name="Song B.B."/>
            <person name="Summersgill H."/>
            <person name="Thelus R."/>
            <person name="Thornton R.D."/>
            <person name="Trejos Z.Y."/>
            <person name="Usmani K."/>
            <person name="Vattathil S."/>
            <person name="Villasana D."/>
            <person name="Walker D.L."/>
            <person name="Wang S."/>
            <person name="Wang K."/>
            <person name="White C.S."/>
            <person name="Williams A.C."/>
            <person name="Williamson J."/>
            <person name="Wilson K."/>
            <person name="Woghiren I.O."/>
            <person name="Woodworth J.R."/>
            <person name="Worley K.C."/>
            <person name="Wright R.A."/>
            <person name="Wu W."/>
            <person name="Young L."/>
            <person name="Zhang L."/>
            <person name="Zhang J."/>
            <person name="Zhu Y."/>
            <person name="Muzny D.M."/>
            <person name="Weinstock G."/>
            <person name="Gibbs R.A."/>
        </authorList>
    </citation>
    <scope>NUCLEOTIDE SEQUENCE [LARGE SCALE GENOMIC DNA]</scope>
    <source>
        <strain evidence="6">LSR1</strain>
    </source>
</reference>
<name>A0A8R2B1L4_ACYPI</name>
<dbReference type="PROSITE" id="PS51029">
    <property type="entry name" value="MADF"/>
    <property type="match status" value="1"/>
</dbReference>
<dbReference type="SUPFAM" id="SSF46689">
    <property type="entry name" value="Homeodomain-like"/>
    <property type="match status" value="1"/>
</dbReference>
<evidence type="ECO:0000259" key="4">
    <source>
        <dbReference type="PROSITE" id="PS51253"/>
    </source>
</evidence>
<evidence type="ECO:0000256" key="2">
    <source>
        <dbReference type="ARBA" id="ARBA00023125"/>
    </source>
</evidence>
<dbReference type="KEGG" id="api:103308146"/>
<evidence type="ECO:0000256" key="1">
    <source>
        <dbReference type="ARBA" id="ARBA00004123"/>
    </source>
</evidence>
<dbReference type="SMART" id="SM00595">
    <property type="entry name" value="MADF"/>
    <property type="match status" value="1"/>
</dbReference>
<dbReference type="OrthoDB" id="10047893at2759"/>
<dbReference type="RefSeq" id="XP_008179268.1">
    <property type="nucleotide sequence ID" value="XM_008181046.1"/>
</dbReference>
<organism evidence="5 6">
    <name type="scientific">Acyrthosiphon pisum</name>
    <name type="common">Pea aphid</name>
    <dbReference type="NCBI Taxonomy" id="7029"/>
    <lineage>
        <taxon>Eukaryota</taxon>
        <taxon>Metazoa</taxon>
        <taxon>Ecdysozoa</taxon>
        <taxon>Arthropoda</taxon>
        <taxon>Hexapoda</taxon>
        <taxon>Insecta</taxon>
        <taxon>Pterygota</taxon>
        <taxon>Neoptera</taxon>
        <taxon>Paraneoptera</taxon>
        <taxon>Hemiptera</taxon>
        <taxon>Sternorrhyncha</taxon>
        <taxon>Aphidomorpha</taxon>
        <taxon>Aphidoidea</taxon>
        <taxon>Aphididae</taxon>
        <taxon>Macrosiphini</taxon>
        <taxon>Acyrthosiphon</taxon>
    </lineage>
</organism>
<dbReference type="GeneID" id="103308146"/>
<keyword evidence="2" id="KW-0238">DNA-binding</keyword>
<evidence type="ECO:0000313" key="5">
    <source>
        <dbReference type="EnsemblMetazoa" id="XP_008179268.1"/>
    </source>
</evidence>
<dbReference type="SMART" id="SM00674">
    <property type="entry name" value="CENPB"/>
    <property type="match status" value="1"/>
</dbReference>
<reference evidence="5" key="2">
    <citation type="submission" date="2022-06" db="UniProtKB">
        <authorList>
            <consortium name="EnsemblMetazoa"/>
        </authorList>
    </citation>
    <scope>IDENTIFICATION</scope>
</reference>
<comment type="subcellular location">
    <subcellularLocation>
        <location evidence="1">Nucleus</location>
    </subcellularLocation>
</comment>
<dbReference type="PROSITE" id="PS51253">
    <property type="entry name" value="HTH_CENPB"/>
    <property type="match status" value="1"/>
</dbReference>
<dbReference type="Pfam" id="PF03184">
    <property type="entry name" value="DDE_1"/>
    <property type="match status" value="1"/>
</dbReference>
<dbReference type="EnsemblMetazoa" id="XM_008181046.1">
    <property type="protein sequence ID" value="XP_008179268.1"/>
    <property type="gene ID" value="LOC103308146"/>
</dbReference>
<proteinExistence type="predicted"/>
<dbReference type="InterPro" id="IPR006600">
    <property type="entry name" value="HTH_CenpB_DNA-bd_dom"/>
</dbReference>
<dbReference type="Pfam" id="PF10545">
    <property type="entry name" value="MADF_DNA_bdg"/>
    <property type="match status" value="1"/>
</dbReference>
<feature type="domain" description="MADF" evidence="3">
    <location>
        <begin position="13"/>
        <end position="110"/>
    </location>
</feature>
<dbReference type="InterPro" id="IPR006578">
    <property type="entry name" value="MADF-dom"/>
</dbReference>
<dbReference type="GO" id="GO:0003677">
    <property type="term" value="F:DNA binding"/>
    <property type="evidence" value="ECO:0007669"/>
    <property type="project" value="UniProtKB-KW"/>
</dbReference>
<dbReference type="AlphaFoldDB" id="A0A8R2B1L4"/>
<dbReference type="InterPro" id="IPR004875">
    <property type="entry name" value="DDE_SF_endonuclease_dom"/>
</dbReference>
<dbReference type="Gene3D" id="1.10.10.60">
    <property type="entry name" value="Homeodomain-like"/>
    <property type="match status" value="1"/>
</dbReference>